<dbReference type="EnsemblMetazoa" id="GPAI045420-RA">
    <property type="protein sequence ID" value="GPAI045420-PA"/>
    <property type="gene ID" value="GPAI045420"/>
</dbReference>
<dbReference type="InterPro" id="IPR006746">
    <property type="entry name" value="26S_Psome_Rpn12"/>
</dbReference>
<sequence length="362" mass="41571">MSSCACIETIYKELKTDFNKKPQNLKKCNQSLDKIKIALTKLAFLPTKDVKSSKSEMVLARDVLEIAVEYSVATRDIPAFERYMSQLKCYYYDYKKVIGESKNMFKLLGLNLLFLLSVNRVSEFHTELELLSADIIHSNEYIGPILALEQYIMEGRYNKIFQAKSSAPAEIYNYFMDILLSTVRDEIGACIEKAYDKISMQEAAKRLNLKTSKEMETYGKKRNWLLDADGIYNFVDKSTKAKEILPSISLNESGRRKKKAETSKNIFRSIPFFRPFVIDNAKGPKMGVKKLKFAQWRYSFETSLFVPTKLAGIVKVVKSIRKTEILRCPLEPSPSIRPFAINNVELAKLMRKSQICILAIFV</sequence>
<reference evidence="7" key="2">
    <citation type="submission" date="2020-05" db="UniProtKB">
        <authorList>
            <consortium name="EnsemblMetazoa"/>
        </authorList>
    </citation>
    <scope>IDENTIFICATION</scope>
    <source>
        <strain evidence="7">IAEA</strain>
    </source>
</reference>
<evidence type="ECO:0000313" key="8">
    <source>
        <dbReference type="Proteomes" id="UP000092445"/>
    </source>
</evidence>
<dbReference type="Pfam" id="PF10075">
    <property type="entry name" value="CSN8_PSD8_EIF3K"/>
    <property type="match status" value="1"/>
</dbReference>
<evidence type="ECO:0000256" key="5">
    <source>
        <dbReference type="ARBA" id="ARBA00078986"/>
    </source>
</evidence>
<evidence type="ECO:0000313" key="7">
    <source>
        <dbReference type="EnsemblMetazoa" id="GPAI045420-PA"/>
    </source>
</evidence>
<dbReference type="InterPro" id="IPR033464">
    <property type="entry name" value="CSN8_PSD8_EIF3K"/>
</dbReference>
<dbReference type="PROSITE" id="PS50250">
    <property type="entry name" value="PCI"/>
    <property type="match status" value="1"/>
</dbReference>
<dbReference type="PANTHER" id="PTHR12387:SF0">
    <property type="entry name" value="26S PROTEASOME NON-ATPASE REGULATORY SUBUNIT 8"/>
    <property type="match status" value="1"/>
</dbReference>
<proteinExistence type="inferred from homology"/>
<dbReference type="GO" id="GO:0005829">
    <property type="term" value="C:cytosol"/>
    <property type="evidence" value="ECO:0007669"/>
    <property type="project" value="TreeGrafter"/>
</dbReference>
<dbReference type="PANTHER" id="PTHR12387">
    <property type="entry name" value="26S PROTEASOME NON-ATPASE REGULATORY SUBUNIT 8"/>
    <property type="match status" value="1"/>
</dbReference>
<dbReference type="FunFam" id="1.25.40.990:FF:000001">
    <property type="entry name" value="26S proteasome non-ATPase regulatory subunit"/>
    <property type="match status" value="1"/>
</dbReference>
<evidence type="ECO:0000256" key="1">
    <source>
        <dbReference type="ARBA" id="ARBA00009627"/>
    </source>
</evidence>
<dbReference type="InterPro" id="IPR000717">
    <property type="entry name" value="PCI_dom"/>
</dbReference>
<evidence type="ECO:0000256" key="2">
    <source>
        <dbReference type="ARBA" id="ARBA00014939"/>
    </source>
</evidence>
<reference evidence="8" key="1">
    <citation type="submission" date="2014-03" db="EMBL/GenBank/DDBJ databases">
        <authorList>
            <person name="Aksoy S."/>
            <person name="Warren W."/>
            <person name="Wilson R.K."/>
        </authorList>
    </citation>
    <scope>NUCLEOTIDE SEQUENCE [LARGE SCALE GENOMIC DNA]</scope>
    <source>
        <strain evidence="8">IAEA</strain>
    </source>
</reference>
<evidence type="ECO:0000259" key="6">
    <source>
        <dbReference type="PROSITE" id="PS50250"/>
    </source>
</evidence>
<evidence type="ECO:0000256" key="4">
    <source>
        <dbReference type="ARBA" id="ARBA00062283"/>
    </source>
</evidence>
<dbReference type="GO" id="GO:0008541">
    <property type="term" value="C:proteasome regulatory particle, lid subcomplex"/>
    <property type="evidence" value="ECO:0007669"/>
    <property type="project" value="TreeGrafter"/>
</dbReference>
<feature type="domain" description="PCI" evidence="6">
    <location>
        <begin position="78"/>
        <end position="249"/>
    </location>
</feature>
<protein>
    <recommendedName>
        <fullName evidence="2">26S proteasome non-ATPase regulatory subunit 8</fullName>
    </recommendedName>
    <alternativeName>
        <fullName evidence="5">26S proteasome regulatory subunit RPN12</fullName>
    </alternativeName>
</protein>
<accession>A0A1B0AH09</accession>
<organism evidence="7 8">
    <name type="scientific">Glossina pallidipes</name>
    <name type="common">Tsetse fly</name>
    <dbReference type="NCBI Taxonomy" id="7398"/>
    <lineage>
        <taxon>Eukaryota</taxon>
        <taxon>Metazoa</taxon>
        <taxon>Ecdysozoa</taxon>
        <taxon>Arthropoda</taxon>
        <taxon>Hexapoda</taxon>
        <taxon>Insecta</taxon>
        <taxon>Pterygota</taxon>
        <taxon>Neoptera</taxon>
        <taxon>Endopterygota</taxon>
        <taxon>Diptera</taxon>
        <taxon>Brachycera</taxon>
        <taxon>Muscomorpha</taxon>
        <taxon>Hippoboscoidea</taxon>
        <taxon>Glossinidae</taxon>
        <taxon>Glossina</taxon>
    </lineage>
</organism>
<evidence type="ECO:0000256" key="3">
    <source>
        <dbReference type="ARBA" id="ARBA00022942"/>
    </source>
</evidence>
<dbReference type="VEuPathDB" id="VectorBase:GPAI045420"/>
<dbReference type="Gene3D" id="1.25.40.990">
    <property type="match status" value="1"/>
</dbReference>
<keyword evidence="3" id="KW-0647">Proteasome</keyword>
<dbReference type="GO" id="GO:0005634">
    <property type="term" value="C:nucleus"/>
    <property type="evidence" value="ECO:0007669"/>
    <property type="project" value="TreeGrafter"/>
</dbReference>
<comment type="subunit">
    <text evidence="4">Component of the 19S proteasome regulatory particle complex. The 26S proteasome consists of a 20S core particle (CP) and two 19S regulatory subunits (RP). The regulatory particle is made of a lid composed of 9 subunits including PSMD8, a base containing 6 ATPases and few additional components. Interacts with DDI2. Interacts with TASOR.</text>
</comment>
<dbReference type="GO" id="GO:0043161">
    <property type="term" value="P:proteasome-mediated ubiquitin-dependent protein catabolic process"/>
    <property type="evidence" value="ECO:0007669"/>
    <property type="project" value="TreeGrafter"/>
</dbReference>
<dbReference type="STRING" id="7398.A0A1B0AH09"/>
<dbReference type="Proteomes" id="UP000092445">
    <property type="component" value="Unassembled WGS sequence"/>
</dbReference>
<keyword evidence="8" id="KW-1185">Reference proteome</keyword>
<comment type="similarity">
    <text evidence="1">Belongs to the proteasome subunit S14 family.</text>
</comment>
<dbReference type="AlphaFoldDB" id="A0A1B0AH09"/>
<name>A0A1B0AH09_GLOPL</name>